<evidence type="ECO:0000313" key="3">
    <source>
        <dbReference type="EMBL" id="MFJ2825851.1"/>
    </source>
</evidence>
<dbReference type="InterPro" id="IPR055648">
    <property type="entry name" value="DUF7224"/>
</dbReference>
<evidence type="ECO:0000313" key="4">
    <source>
        <dbReference type="Proteomes" id="UP001617351"/>
    </source>
</evidence>
<dbReference type="EMBL" id="JBIUYY010000023">
    <property type="protein sequence ID" value="MFJ2825851.1"/>
    <property type="molecule type" value="Genomic_DNA"/>
</dbReference>
<gene>
    <name evidence="3" type="ORF">ACIO7M_32785</name>
</gene>
<sequence length="421" mass="44339">MRLRTLLRSSAAVYTVPVLILFISTAIARDLTAFTTAYYWPSATGRSLHALPFIGTICAGLGAWEGARLTRGNVFGQTAARSPVGIMAPVLAPVALGGLLTYATALLQSASSADTGVGLPDPLILLVAVLMITMNTLLGFCVGLQWQAVISVPVILVGAFFLNAYPASWSIVWLRHLVGTGLADCCSVDQVVDTRALWPAALFAGGIIAACLVGITKRRSPRTIRAITAIVLTCTGLAVATAMPVPVTPVADRPTSELRCEDTSGIRVCLWPEVRNQDKVRPTVAAVRQQLTEAGIQMPTVFTMAATPQQGEAKLGIDTKPRGADVLAGVALSVMPPVPSCATKGPYPAATAQPPTAAWLLLTAGVPAESLRGRFDPAAVELASRIRTLPPENQRSWYQLNHQAMQDCSSQPQLTPAGLTS</sequence>
<feature type="domain" description="DUF7224" evidence="2">
    <location>
        <begin position="268"/>
        <end position="408"/>
    </location>
</feature>
<dbReference type="Pfam" id="PF23866">
    <property type="entry name" value="DUF7224"/>
    <property type="match status" value="1"/>
</dbReference>
<reference evidence="3 4" key="1">
    <citation type="submission" date="2024-10" db="EMBL/GenBank/DDBJ databases">
        <title>The Natural Products Discovery Center: Release of the First 8490 Sequenced Strains for Exploring Actinobacteria Biosynthetic Diversity.</title>
        <authorList>
            <person name="Kalkreuter E."/>
            <person name="Kautsar S.A."/>
            <person name="Yang D."/>
            <person name="Bader C.D."/>
            <person name="Teijaro C.N."/>
            <person name="Fluegel L."/>
            <person name="Davis C.M."/>
            <person name="Simpson J.R."/>
            <person name="Lauterbach L."/>
            <person name="Steele A.D."/>
            <person name="Gui C."/>
            <person name="Meng S."/>
            <person name="Li G."/>
            <person name="Viehrig K."/>
            <person name="Ye F."/>
            <person name="Su P."/>
            <person name="Kiefer A.F."/>
            <person name="Nichols A."/>
            <person name="Cepeda A.J."/>
            <person name="Yan W."/>
            <person name="Fan B."/>
            <person name="Jiang Y."/>
            <person name="Adhikari A."/>
            <person name="Zheng C.-J."/>
            <person name="Schuster L."/>
            <person name="Cowan T.M."/>
            <person name="Smanski M.J."/>
            <person name="Chevrette M.G."/>
            <person name="De Carvalho L.P.S."/>
            <person name="Shen B."/>
        </authorList>
    </citation>
    <scope>NUCLEOTIDE SEQUENCE [LARGE SCALE GENOMIC DNA]</scope>
    <source>
        <strain evidence="3 4">NPDC087220</strain>
    </source>
</reference>
<feature type="transmembrane region" description="Helical" evidence="1">
    <location>
        <begin position="196"/>
        <end position="215"/>
    </location>
</feature>
<evidence type="ECO:0000256" key="1">
    <source>
        <dbReference type="SAM" id="Phobius"/>
    </source>
</evidence>
<organism evidence="3 4">
    <name type="scientific">Streptomyces toxytricini</name>
    <name type="common">Actinomyces toxytricini</name>
    <dbReference type="NCBI Taxonomy" id="67369"/>
    <lineage>
        <taxon>Bacteria</taxon>
        <taxon>Bacillati</taxon>
        <taxon>Actinomycetota</taxon>
        <taxon>Actinomycetes</taxon>
        <taxon>Kitasatosporales</taxon>
        <taxon>Streptomycetaceae</taxon>
        <taxon>Streptomyces</taxon>
    </lineage>
</organism>
<keyword evidence="1" id="KW-0812">Transmembrane</keyword>
<feature type="transmembrane region" description="Helical" evidence="1">
    <location>
        <begin position="154"/>
        <end position="176"/>
    </location>
</feature>
<keyword evidence="1" id="KW-1133">Transmembrane helix</keyword>
<evidence type="ECO:0000259" key="2">
    <source>
        <dbReference type="Pfam" id="PF23866"/>
    </source>
</evidence>
<accession>A0ABW8EU74</accession>
<proteinExistence type="predicted"/>
<comment type="caution">
    <text evidence="3">The sequence shown here is derived from an EMBL/GenBank/DDBJ whole genome shotgun (WGS) entry which is preliminary data.</text>
</comment>
<feature type="transmembrane region" description="Helical" evidence="1">
    <location>
        <begin position="12"/>
        <end position="28"/>
    </location>
</feature>
<name>A0ABW8EU74_STRT5</name>
<feature type="transmembrane region" description="Helical" evidence="1">
    <location>
        <begin position="48"/>
        <end position="64"/>
    </location>
</feature>
<dbReference type="Proteomes" id="UP001617351">
    <property type="component" value="Unassembled WGS sequence"/>
</dbReference>
<feature type="transmembrane region" description="Helical" evidence="1">
    <location>
        <begin position="227"/>
        <end position="247"/>
    </location>
</feature>
<feature type="transmembrane region" description="Helical" evidence="1">
    <location>
        <begin position="123"/>
        <end position="142"/>
    </location>
</feature>
<keyword evidence="1" id="KW-0472">Membrane</keyword>
<dbReference type="RefSeq" id="WP_402387711.1">
    <property type="nucleotide sequence ID" value="NZ_JBIUYY010000023.1"/>
</dbReference>
<feature type="transmembrane region" description="Helical" evidence="1">
    <location>
        <begin position="84"/>
        <end position="103"/>
    </location>
</feature>
<protein>
    <recommendedName>
        <fullName evidence="2">DUF7224 domain-containing protein</fullName>
    </recommendedName>
</protein>
<keyword evidence="4" id="KW-1185">Reference proteome</keyword>